<protein>
    <submittedName>
        <fullName evidence="2">Uncharacterized protein</fullName>
    </submittedName>
</protein>
<reference evidence="2 3" key="1">
    <citation type="submission" date="2018-06" db="EMBL/GenBank/DDBJ databases">
        <title>The draft genome sequence of Crocinitomix sp. SM1701.</title>
        <authorList>
            <person name="Zhang X."/>
        </authorList>
    </citation>
    <scope>NUCLEOTIDE SEQUENCE [LARGE SCALE GENOMIC DNA]</scope>
    <source>
        <strain evidence="2 3">SM1701</strain>
    </source>
</reference>
<keyword evidence="1" id="KW-0812">Transmembrane</keyword>
<evidence type="ECO:0000313" key="3">
    <source>
        <dbReference type="Proteomes" id="UP000249248"/>
    </source>
</evidence>
<dbReference type="AlphaFoldDB" id="A0A2W1N089"/>
<accession>A0A2W1N089</accession>
<proteinExistence type="predicted"/>
<evidence type="ECO:0000313" key="2">
    <source>
        <dbReference type="EMBL" id="PZE17124.1"/>
    </source>
</evidence>
<gene>
    <name evidence="2" type="ORF">DNU06_10295</name>
</gene>
<comment type="caution">
    <text evidence="2">The sequence shown here is derived from an EMBL/GenBank/DDBJ whole genome shotgun (WGS) entry which is preliminary data.</text>
</comment>
<dbReference type="OrthoDB" id="663559at2"/>
<organism evidence="2 3">
    <name type="scientific">Putridiphycobacter roseus</name>
    <dbReference type="NCBI Taxonomy" id="2219161"/>
    <lineage>
        <taxon>Bacteria</taxon>
        <taxon>Pseudomonadati</taxon>
        <taxon>Bacteroidota</taxon>
        <taxon>Flavobacteriia</taxon>
        <taxon>Flavobacteriales</taxon>
        <taxon>Crocinitomicaceae</taxon>
        <taxon>Putridiphycobacter</taxon>
    </lineage>
</organism>
<feature type="transmembrane region" description="Helical" evidence="1">
    <location>
        <begin position="142"/>
        <end position="166"/>
    </location>
</feature>
<name>A0A2W1N089_9FLAO</name>
<dbReference type="Proteomes" id="UP000249248">
    <property type="component" value="Unassembled WGS sequence"/>
</dbReference>
<keyword evidence="1" id="KW-0472">Membrane</keyword>
<keyword evidence="1" id="KW-1133">Transmembrane helix</keyword>
<dbReference type="EMBL" id="QKSB01000005">
    <property type="protein sequence ID" value="PZE17124.1"/>
    <property type="molecule type" value="Genomic_DNA"/>
</dbReference>
<sequence>MIKVDIYNYEAFYLDYLEGNLNAKDSQVLLSFLDTHPACAAEVVDMADVLEFELPKENLEFEGKEALLEPVFKNGIDKDNVENWLIGSAEGLLSEVENQKLINYTKAHGLEHTSSLYRKIKLQPDLTVVYENKNTLLKKKGLVLGMFVRMLSVAAVLALVFFAVNWNMYQNVPQKYASRSLDENNFQQIKFADEQHKGAAVIEKLMQVPAQENIATKPKTTNKKGLKTTRILKIERLNPVPKLDNNYLAYITMEKPLPELSNYDVLFTEDDLAFTEIKNTEDFIEHDHYAHTASKVNVHDRYKPVTNALSNFTKLPVSYQESTKDSDYKVTKFKIGKISFERKKKK</sequence>
<keyword evidence="3" id="KW-1185">Reference proteome</keyword>
<dbReference type="RefSeq" id="WP_111063248.1">
    <property type="nucleotide sequence ID" value="NZ_JBHUCU010000032.1"/>
</dbReference>
<evidence type="ECO:0000256" key="1">
    <source>
        <dbReference type="SAM" id="Phobius"/>
    </source>
</evidence>